<sequence length="204" mass="23361">MKLKKIFGLLFFVATCSVNAQVVYDIIGQETCDCLKAKNIDFSKPENADSIELNVGLCMLTSYNKHKDEFPASERFEMSDKESMKRLGEKVALGMVSHCPDFLMALGKNYVDDEEMVETTQAQFLEGKVTAIETKEFVTIKIKDKNNRVHSFLLLEYFETASLFTDNQIKNGTNLKIGYYEVELYDTLSKDFKYFKVISSLEKI</sequence>
<evidence type="ECO:0000313" key="3">
    <source>
        <dbReference type="EMBL" id="WNM22936.1"/>
    </source>
</evidence>
<accession>A0AA96J8Y6</accession>
<gene>
    <name evidence="3" type="ORF">RN605_06140</name>
    <name evidence="2" type="ORF">RN608_12840</name>
</gene>
<protein>
    <submittedName>
        <fullName evidence="3">Uncharacterized protein</fullName>
    </submittedName>
</protein>
<dbReference type="RefSeq" id="WP_313323148.1">
    <property type="nucleotide sequence ID" value="NZ_CP134878.1"/>
</dbReference>
<feature type="signal peptide" evidence="1">
    <location>
        <begin position="1"/>
        <end position="20"/>
    </location>
</feature>
<evidence type="ECO:0000256" key="1">
    <source>
        <dbReference type="SAM" id="SignalP"/>
    </source>
</evidence>
<organism evidence="3 4">
    <name type="scientific">Flavobacterium capsici</name>
    <dbReference type="NCBI Taxonomy" id="3075618"/>
    <lineage>
        <taxon>Bacteria</taxon>
        <taxon>Pseudomonadati</taxon>
        <taxon>Bacteroidota</taxon>
        <taxon>Flavobacteriia</taxon>
        <taxon>Flavobacteriales</taxon>
        <taxon>Flavobacteriaceae</taxon>
        <taxon>Flavobacterium</taxon>
    </lineage>
</organism>
<dbReference type="AlphaFoldDB" id="A0AA96J8Y6"/>
<evidence type="ECO:0000313" key="2">
    <source>
        <dbReference type="EMBL" id="WNM18886.1"/>
    </source>
</evidence>
<keyword evidence="4" id="KW-1185">Reference proteome</keyword>
<reference evidence="3 4" key="1">
    <citation type="submission" date="2023-09" db="EMBL/GenBank/DDBJ databases">
        <title>Flavobacterium sp. a novel bacteria isolate from Pepper rhizosphere.</title>
        <authorList>
            <person name="Peng Y."/>
            <person name="Lee J."/>
        </authorList>
    </citation>
    <scope>NUCLEOTIDE SEQUENCE [LARGE SCALE GENOMIC DNA]</scope>
    <source>
        <strain evidence="2">PMR2A8</strain>
        <strain evidence="3 4">PMTSA4</strain>
    </source>
</reference>
<feature type="chain" id="PRO_5044705464" evidence="1">
    <location>
        <begin position="21"/>
        <end position="204"/>
    </location>
</feature>
<dbReference type="EMBL" id="CP134890">
    <property type="protein sequence ID" value="WNM22936.1"/>
    <property type="molecule type" value="Genomic_DNA"/>
</dbReference>
<keyword evidence="1" id="KW-0732">Signal</keyword>
<dbReference type="EMBL" id="CP134878">
    <property type="protein sequence ID" value="WNM18886.1"/>
    <property type="molecule type" value="Genomic_DNA"/>
</dbReference>
<accession>A0AA96J5D1</accession>
<proteinExistence type="predicted"/>
<evidence type="ECO:0000313" key="4">
    <source>
        <dbReference type="Proteomes" id="UP001304515"/>
    </source>
</evidence>
<dbReference type="Proteomes" id="UP001304515">
    <property type="component" value="Chromosome"/>
</dbReference>
<dbReference type="KEGG" id="fcj:RN605_06140"/>
<name>A0AA96J8Y6_9FLAO</name>